<sequence>MVNNLTRSSERETYGDDDFSKTNMTEGRGICVATQLEAPNPGVQGIAKIRMQYVDPAFKPLANFADLPMSEKDQVRLAFGKSIRKFYAFRYMHNDPGRRNMMWDPQNKRHYIIDLEDAYEINDDEEPTKFMPELY</sequence>
<proteinExistence type="predicted"/>
<feature type="compositionally biased region" description="Basic and acidic residues" evidence="1">
    <location>
        <begin position="8"/>
        <end position="20"/>
    </location>
</feature>
<dbReference type="Proteomes" id="UP000091918">
    <property type="component" value="Unassembled WGS sequence"/>
</dbReference>
<organism evidence="2 3">
    <name type="scientific">Emergomyces africanus</name>
    <dbReference type="NCBI Taxonomy" id="1955775"/>
    <lineage>
        <taxon>Eukaryota</taxon>
        <taxon>Fungi</taxon>
        <taxon>Dikarya</taxon>
        <taxon>Ascomycota</taxon>
        <taxon>Pezizomycotina</taxon>
        <taxon>Eurotiomycetes</taxon>
        <taxon>Eurotiomycetidae</taxon>
        <taxon>Onygenales</taxon>
        <taxon>Ajellomycetaceae</taxon>
        <taxon>Emergomyces</taxon>
    </lineage>
</organism>
<dbReference type="AlphaFoldDB" id="A0A1B7P3C0"/>
<dbReference type="InterPro" id="IPR011009">
    <property type="entry name" value="Kinase-like_dom_sf"/>
</dbReference>
<evidence type="ECO:0000256" key="1">
    <source>
        <dbReference type="SAM" id="MobiDB-lite"/>
    </source>
</evidence>
<name>A0A1B7P3C0_9EURO</name>
<protein>
    <submittedName>
        <fullName evidence="2">Uncharacterized protein</fullName>
    </submittedName>
</protein>
<dbReference type="STRING" id="1658172.A0A1B7P3C0"/>
<comment type="caution">
    <text evidence="2">The sequence shown here is derived from an EMBL/GenBank/DDBJ whole genome shotgun (WGS) entry which is preliminary data.</text>
</comment>
<dbReference type="EMBL" id="LGUA01000166">
    <property type="protein sequence ID" value="OAX83525.1"/>
    <property type="molecule type" value="Genomic_DNA"/>
</dbReference>
<gene>
    <name evidence="2" type="ORF">ACJ72_02119</name>
</gene>
<feature type="region of interest" description="Disordered" evidence="1">
    <location>
        <begin position="1"/>
        <end position="21"/>
    </location>
</feature>
<evidence type="ECO:0000313" key="2">
    <source>
        <dbReference type="EMBL" id="OAX83525.1"/>
    </source>
</evidence>
<dbReference type="OrthoDB" id="4207132at2759"/>
<reference evidence="2 3" key="1">
    <citation type="submission" date="2015-07" db="EMBL/GenBank/DDBJ databases">
        <title>Emmonsia species relationships and genome sequence.</title>
        <authorList>
            <person name="Cuomo C.A."/>
            <person name="Schwartz I.S."/>
            <person name="Kenyon C."/>
            <person name="de Hoog G.S."/>
            <person name="Govender N.P."/>
            <person name="Botha A."/>
            <person name="Moreno L."/>
            <person name="de Vries M."/>
            <person name="Munoz J.F."/>
            <person name="Stielow J.B."/>
        </authorList>
    </citation>
    <scope>NUCLEOTIDE SEQUENCE [LARGE SCALE GENOMIC DNA]</scope>
    <source>
        <strain evidence="2 3">CBS 136260</strain>
    </source>
</reference>
<accession>A0A1B7P3C0</accession>
<dbReference type="SUPFAM" id="SSF56112">
    <property type="entry name" value="Protein kinase-like (PK-like)"/>
    <property type="match status" value="1"/>
</dbReference>
<keyword evidence="3" id="KW-1185">Reference proteome</keyword>
<evidence type="ECO:0000313" key="3">
    <source>
        <dbReference type="Proteomes" id="UP000091918"/>
    </source>
</evidence>